<organism evidence="1 2">
    <name type="scientific">Linderina macrospora</name>
    <dbReference type="NCBI Taxonomy" id="4868"/>
    <lineage>
        <taxon>Eukaryota</taxon>
        <taxon>Fungi</taxon>
        <taxon>Fungi incertae sedis</taxon>
        <taxon>Zoopagomycota</taxon>
        <taxon>Kickxellomycotina</taxon>
        <taxon>Kickxellomycetes</taxon>
        <taxon>Kickxellales</taxon>
        <taxon>Kickxellaceae</taxon>
        <taxon>Linderina</taxon>
    </lineage>
</organism>
<sequence length="236" mass="26838">MPPNVDITSSKLLRGMKAHIFLSLLERFNLTRPVVGYSLLVASDKAWRENAAYREMVRRDQEEDRRILDDTENPWRNSTNEDIEQYLEMLVRLHIIPVTDTRREPGDRLPASELTLSDRKTYTTLLEGAKLRAYEFATDRFSLQLDGVPFYQSPGGIPFISYATVIRAGYGLSGAVFELDSALKLPPKDLLAPGGWKKFMWDAAVWVTGLGMGSGLVGASAYWVRQWWTRADYQSL</sequence>
<proteinExistence type="predicted"/>
<reference evidence="1" key="1">
    <citation type="submission" date="2022-07" db="EMBL/GenBank/DDBJ databases">
        <title>Phylogenomic reconstructions and comparative analyses of Kickxellomycotina fungi.</title>
        <authorList>
            <person name="Reynolds N.K."/>
            <person name="Stajich J.E."/>
            <person name="Barry K."/>
            <person name="Grigoriev I.V."/>
            <person name="Crous P."/>
            <person name="Smith M.E."/>
        </authorList>
    </citation>
    <scope>NUCLEOTIDE SEQUENCE</scope>
    <source>
        <strain evidence="1">NRRL 5244</strain>
    </source>
</reference>
<protein>
    <submittedName>
        <fullName evidence="1">Uncharacterized protein</fullName>
    </submittedName>
</protein>
<name>A0ACC1IXK8_9FUNG</name>
<comment type="caution">
    <text evidence="1">The sequence shown here is derived from an EMBL/GenBank/DDBJ whole genome shotgun (WGS) entry which is preliminary data.</text>
</comment>
<gene>
    <name evidence="1" type="ORF">FBU59_007276</name>
</gene>
<dbReference type="Proteomes" id="UP001150603">
    <property type="component" value="Unassembled WGS sequence"/>
</dbReference>
<dbReference type="EMBL" id="JANBPW010006880">
    <property type="protein sequence ID" value="KAJ1926879.1"/>
    <property type="molecule type" value="Genomic_DNA"/>
</dbReference>
<evidence type="ECO:0000313" key="1">
    <source>
        <dbReference type="EMBL" id="KAJ1926879.1"/>
    </source>
</evidence>
<keyword evidence="2" id="KW-1185">Reference proteome</keyword>
<accession>A0ACC1IXK8</accession>
<evidence type="ECO:0000313" key="2">
    <source>
        <dbReference type="Proteomes" id="UP001150603"/>
    </source>
</evidence>